<evidence type="ECO:0000256" key="7">
    <source>
        <dbReference type="HAMAP-Rule" id="MF_00145"/>
    </source>
</evidence>
<comment type="catalytic activity">
    <reaction evidence="1 7 9">
        <text>(2R)-3-phosphoglycerate + ATP = (2R)-3-phospho-glyceroyl phosphate + ADP</text>
        <dbReference type="Rhea" id="RHEA:14801"/>
        <dbReference type="ChEBI" id="CHEBI:30616"/>
        <dbReference type="ChEBI" id="CHEBI:57604"/>
        <dbReference type="ChEBI" id="CHEBI:58272"/>
        <dbReference type="ChEBI" id="CHEBI:456216"/>
        <dbReference type="EC" id="2.7.2.3"/>
    </reaction>
</comment>
<sequence length="426" mass="46873">MTLRTIQQADLDGKTILYRSPYDIEVVDENGDKKLVDDSRIVATIPTLKYLLEHNCKIVILTYVGRPNGEVVEELRTGPHAKRLSELLNKPVPKLDDCVGPQVTDHIKNMQPGELVMLENTRFHEGEVEDDDEFAMELSKNGEVVVFDAFPQAHRFHASVTGIMRHLPSYAGFSFIKEVDALSGLLENPARPFTVIIGGAKISDKVAAISNLYDIADMFIVGGGVANVFLKAAGKEIGSSFIEDVYVDAQKGEKKDWVEFAKDILSRDQSTDRDLETLYELGSQYTLHRVQYPYDLIVADSINNPQQVKEVRSHDNDDVVPDGWAALDIGGDTQQLYRSIIAKSRTVFWNGPMGMFEDERFASGSKTVGVAMADSSAQTVIAGGDTIAAAKRYSDISRFSHISLAGGAALEFLAGNQLPAVEMLQA</sequence>
<gene>
    <name evidence="7" type="primary">pgk</name>
    <name evidence="10" type="ORF">KC614_04440</name>
</gene>
<reference evidence="10" key="1">
    <citation type="submission" date="2020-04" db="EMBL/GenBank/DDBJ databases">
        <authorList>
            <person name="Zhang T."/>
        </authorList>
    </citation>
    <scope>NUCLEOTIDE SEQUENCE</scope>
    <source>
        <strain evidence="10">HKST-UBA03</strain>
    </source>
</reference>
<evidence type="ECO:0000313" key="11">
    <source>
        <dbReference type="Proteomes" id="UP000751518"/>
    </source>
</evidence>
<keyword evidence="7" id="KW-0963">Cytoplasm</keyword>
<reference evidence="10" key="2">
    <citation type="journal article" date="2021" name="Microbiome">
        <title>Successional dynamics and alternative stable states in a saline activated sludge microbial community over 9 years.</title>
        <authorList>
            <person name="Wang Y."/>
            <person name="Ye J."/>
            <person name="Ju F."/>
            <person name="Liu L."/>
            <person name="Boyd J.A."/>
            <person name="Deng Y."/>
            <person name="Parks D.H."/>
            <person name="Jiang X."/>
            <person name="Yin X."/>
            <person name="Woodcroft B.J."/>
            <person name="Tyson G.W."/>
            <person name="Hugenholtz P."/>
            <person name="Polz M.F."/>
            <person name="Zhang T."/>
        </authorList>
    </citation>
    <scope>NUCLEOTIDE SEQUENCE</scope>
    <source>
        <strain evidence="10">HKST-UBA03</strain>
    </source>
</reference>
<comment type="subcellular location">
    <subcellularLocation>
        <location evidence="7">Cytoplasm</location>
    </subcellularLocation>
</comment>
<dbReference type="Proteomes" id="UP000751518">
    <property type="component" value="Unassembled WGS sequence"/>
</dbReference>
<evidence type="ECO:0000313" key="10">
    <source>
        <dbReference type="EMBL" id="MCA9392416.1"/>
    </source>
</evidence>
<evidence type="ECO:0000256" key="6">
    <source>
        <dbReference type="ARBA" id="ARBA00022840"/>
    </source>
</evidence>
<feature type="binding site" evidence="7">
    <location>
        <position position="40"/>
    </location>
    <ligand>
        <name>substrate</name>
    </ligand>
</feature>
<feature type="binding site" evidence="7 8">
    <location>
        <position position="357"/>
    </location>
    <ligand>
        <name>ATP</name>
        <dbReference type="ChEBI" id="CHEBI:30616"/>
    </ligand>
</feature>
<evidence type="ECO:0000256" key="9">
    <source>
        <dbReference type="RuleBase" id="RU000532"/>
    </source>
</evidence>
<comment type="caution">
    <text evidence="10">The sequence shown here is derived from an EMBL/GenBank/DDBJ whole genome shotgun (WGS) entry which is preliminary data.</text>
</comment>
<feature type="binding site" evidence="7 8">
    <location>
        <begin position="383"/>
        <end position="386"/>
    </location>
    <ligand>
        <name>ATP</name>
        <dbReference type="ChEBI" id="CHEBI:30616"/>
    </ligand>
</feature>
<evidence type="ECO:0000256" key="8">
    <source>
        <dbReference type="PIRSR" id="PIRSR000724-2"/>
    </source>
</evidence>
<evidence type="ECO:0000256" key="2">
    <source>
        <dbReference type="ARBA" id="ARBA00013061"/>
    </source>
</evidence>
<dbReference type="GO" id="GO:0005829">
    <property type="term" value="C:cytosol"/>
    <property type="evidence" value="ECO:0007669"/>
    <property type="project" value="TreeGrafter"/>
</dbReference>
<dbReference type="GO" id="GO:0006094">
    <property type="term" value="P:gluconeogenesis"/>
    <property type="evidence" value="ECO:0007669"/>
    <property type="project" value="TreeGrafter"/>
</dbReference>
<dbReference type="InterPro" id="IPR015824">
    <property type="entry name" value="Phosphoglycerate_kinase_N"/>
</dbReference>
<dbReference type="PANTHER" id="PTHR11406">
    <property type="entry name" value="PHOSPHOGLYCERATE KINASE"/>
    <property type="match status" value="1"/>
</dbReference>
<dbReference type="GO" id="GO:0006096">
    <property type="term" value="P:glycolytic process"/>
    <property type="evidence" value="ECO:0007669"/>
    <property type="project" value="UniProtKB-UniRule"/>
</dbReference>
<feature type="binding site" evidence="7">
    <location>
        <position position="122"/>
    </location>
    <ligand>
        <name>substrate</name>
    </ligand>
</feature>
<dbReference type="GO" id="GO:0043531">
    <property type="term" value="F:ADP binding"/>
    <property type="evidence" value="ECO:0007669"/>
    <property type="project" value="TreeGrafter"/>
</dbReference>
<dbReference type="Pfam" id="PF00162">
    <property type="entry name" value="PGK"/>
    <property type="match status" value="1"/>
</dbReference>
<dbReference type="GO" id="GO:0005524">
    <property type="term" value="F:ATP binding"/>
    <property type="evidence" value="ECO:0007669"/>
    <property type="project" value="UniProtKB-KW"/>
</dbReference>
<evidence type="ECO:0000256" key="5">
    <source>
        <dbReference type="ARBA" id="ARBA00022777"/>
    </source>
</evidence>
<dbReference type="PIRSF" id="PIRSF000724">
    <property type="entry name" value="Pgk"/>
    <property type="match status" value="1"/>
</dbReference>
<comment type="caution">
    <text evidence="7">Lacks conserved residue(s) required for the propagation of feature annotation.</text>
</comment>
<keyword evidence="3 7" id="KW-0808">Transferase</keyword>
<comment type="subunit">
    <text evidence="7">Monomer.</text>
</comment>
<comment type="similarity">
    <text evidence="7 9">Belongs to the phosphoglycerate kinase family.</text>
</comment>
<feature type="binding site" evidence="7">
    <location>
        <position position="155"/>
    </location>
    <ligand>
        <name>substrate</name>
    </ligand>
</feature>
<comment type="pathway">
    <text evidence="7">Carbohydrate degradation; glycolysis; pyruvate from D-glyceraldehyde 3-phosphate: step 2/5.</text>
</comment>
<evidence type="ECO:0000256" key="3">
    <source>
        <dbReference type="ARBA" id="ARBA00022679"/>
    </source>
</evidence>
<dbReference type="HAMAP" id="MF_00145">
    <property type="entry name" value="Phosphoglyc_kinase"/>
    <property type="match status" value="1"/>
</dbReference>
<protein>
    <recommendedName>
        <fullName evidence="2 7">Phosphoglycerate kinase</fullName>
        <ecNumber evidence="2 7">2.7.2.3</ecNumber>
    </recommendedName>
</protein>
<accession>A0A955LL84</accession>
<evidence type="ECO:0000256" key="1">
    <source>
        <dbReference type="ARBA" id="ARBA00000642"/>
    </source>
</evidence>
<dbReference type="EMBL" id="JAGQKZ010000050">
    <property type="protein sequence ID" value="MCA9392416.1"/>
    <property type="molecule type" value="Genomic_DNA"/>
</dbReference>
<proteinExistence type="inferred from homology"/>
<organism evidence="10 11">
    <name type="scientific">candidate division WWE3 bacterium</name>
    <dbReference type="NCBI Taxonomy" id="2053526"/>
    <lineage>
        <taxon>Bacteria</taxon>
        <taxon>Katanobacteria</taxon>
    </lineage>
</organism>
<dbReference type="GO" id="GO:0004618">
    <property type="term" value="F:phosphoglycerate kinase activity"/>
    <property type="evidence" value="ECO:0007669"/>
    <property type="project" value="UniProtKB-UniRule"/>
</dbReference>
<keyword evidence="7" id="KW-0324">Glycolysis</keyword>
<dbReference type="SUPFAM" id="SSF53748">
    <property type="entry name" value="Phosphoglycerate kinase"/>
    <property type="match status" value="1"/>
</dbReference>
<feature type="binding site" evidence="7 8">
    <location>
        <position position="205"/>
    </location>
    <ligand>
        <name>ATP</name>
        <dbReference type="ChEBI" id="CHEBI:30616"/>
    </ligand>
</feature>
<dbReference type="Gene3D" id="3.40.50.1260">
    <property type="entry name" value="Phosphoglycerate kinase, N-terminal domain"/>
    <property type="match status" value="2"/>
</dbReference>
<dbReference type="AlphaFoldDB" id="A0A955LL84"/>
<name>A0A955LL84_UNCKA</name>
<keyword evidence="5 7" id="KW-0418">Kinase</keyword>
<dbReference type="InterPro" id="IPR001576">
    <property type="entry name" value="Phosphoglycerate_kinase"/>
</dbReference>
<keyword evidence="6 7" id="KW-0067">ATP-binding</keyword>
<dbReference type="InterPro" id="IPR036043">
    <property type="entry name" value="Phosphoglycerate_kinase_sf"/>
</dbReference>
<keyword evidence="4 7" id="KW-0547">Nucleotide-binding</keyword>
<dbReference type="EC" id="2.7.2.3" evidence="2 7"/>
<evidence type="ECO:0000256" key="4">
    <source>
        <dbReference type="ARBA" id="ARBA00022741"/>
    </source>
</evidence>
<dbReference type="PANTHER" id="PTHR11406:SF23">
    <property type="entry name" value="PHOSPHOGLYCERATE KINASE 1, CHLOROPLASTIC-RELATED"/>
    <property type="match status" value="1"/>
</dbReference>
<dbReference type="PRINTS" id="PR00477">
    <property type="entry name" value="PHGLYCKINASE"/>
</dbReference>